<dbReference type="Gene3D" id="1.25.40.10">
    <property type="entry name" value="Tetratricopeptide repeat domain"/>
    <property type="match status" value="2"/>
</dbReference>
<dbReference type="Pfam" id="PF13414">
    <property type="entry name" value="TPR_11"/>
    <property type="match status" value="1"/>
</dbReference>
<reference evidence="5" key="1">
    <citation type="journal article" date="2019" name="Int. J. Syst. Evol. Microbiol.">
        <title>The Global Catalogue of Microorganisms (GCM) 10K type strain sequencing project: providing services to taxonomists for standard genome sequencing and annotation.</title>
        <authorList>
            <consortium name="The Broad Institute Genomics Platform"/>
            <consortium name="The Broad Institute Genome Sequencing Center for Infectious Disease"/>
            <person name="Wu L."/>
            <person name="Ma J."/>
        </authorList>
    </citation>
    <scope>NUCLEOTIDE SEQUENCE [LARGE SCALE GENOMIC DNA]</scope>
    <source>
        <strain evidence="5">KCTC 15012</strain>
    </source>
</reference>
<organism evidence="4 5">
    <name type="scientific">Phaeospirillum tilakii</name>
    <dbReference type="NCBI Taxonomy" id="741673"/>
    <lineage>
        <taxon>Bacteria</taxon>
        <taxon>Pseudomonadati</taxon>
        <taxon>Pseudomonadota</taxon>
        <taxon>Alphaproteobacteria</taxon>
        <taxon>Rhodospirillales</taxon>
        <taxon>Rhodospirillaceae</taxon>
        <taxon>Phaeospirillum</taxon>
    </lineage>
</organism>
<dbReference type="SUPFAM" id="SSF48452">
    <property type="entry name" value="TPR-like"/>
    <property type="match status" value="3"/>
</dbReference>
<dbReference type="EMBL" id="JBHUIY010000003">
    <property type="protein sequence ID" value="MFD2232668.1"/>
    <property type="molecule type" value="Genomic_DNA"/>
</dbReference>
<dbReference type="PANTHER" id="PTHR44943">
    <property type="entry name" value="CELLULOSE SYNTHASE OPERON PROTEIN C"/>
    <property type="match status" value="1"/>
</dbReference>
<feature type="repeat" description="TPR" evidence="3">
    <location>
        <begin position="188"/>
        <end position="221"/>
    </location>
</feature>
<evidence type="ECO:0000256" key="2">
    <source>
        <dbReference type="ARBA" id="ARBA00022803"/>
    </source>
</evidence>
<sequence length="711" mass="78068">MPPLTPSSAPPASQGMTIDQAIATAYGHWNAGQAQQAEYLCRQVLAAWPEHPDALHLLGLLAHGFGNLPSAIDFLRRACAAPRAPALFHSNLAEMLRQAGHHVEAEAAARRALALDSRVTAVWVNLGIILQESGKLEESLHCLTRVCQLMPDSPEAHNNLANTYRRLGRLNEARTEYEAALALNPSYSEAHANLAHLLNELGEHAAALAAVRRAIDLNPRNADAYLNAAAIALAMKQPDEVIRWINNIFSFAPDHPGALMAMALVLQETEDFVAAEQFARRAVAAAPQNGEAHQRLGQVLQAMDRAEEALAEFEQAAALPGPCPEGPVEQKALLLLGLGRIAEARATFDAALEINPRSAKVWFNRSEAKTFGPDDPDLATMERLLIEGGRQGIGRDDRIALSFALGKACLDAGQDDRAFAFFAEANRLKRATIPYDPDATDRWIDEIIATCTPDQCARLAEQGDPSELPVFVIGMPRSGTTLVEQILAAHPLVHGAGELRLIQSMVDRIAGPDRVPLGYPRLIDVIAPEEMPRLARHYLDRISPLAAGRTRVVDKMPANFLYAGLIHALFPNARILQCRRDPVDTCLSCYTRNFSGEQKFAYDLSELGRFHRGFERLAEHWRRVLPADRYTEVSYEAVVADLDGEARRLVAFCGLDWDEACLSFHRGARIVRTASAVQVRQPIYRSSVGRWRRHARHLGPLLAALGIAEEA</sequence>
<protein>
    <submittedName>
        <fullName evidence="4">Tetratricopeptide repeat-containing sulfotransferase family protein</fullName>
    </submittedName>
</protein>
<feature type="repeat" description="TPR" evidence="3">
    <location>
        <begin position="154"/>
        <end position="187"/>
    </location>
</feature>
<evidence type="ECO:0000313" key="5">
    <source>
        <dbReference type="Proteomes" id="UP001597296"/>
    </source>
</evidence>
<accession>A0ABW5C733</accession>
<proteinExistence type="predicted"/>
<dbReference type="Pfam" id="PF13181">
    <property type="entry name" value="TPR_8"/>
    <property type="match status" value="1"/>
</dbReference>
<evidence type="ECO:0000256" key="3">
    <source>
        <dbReference type="PROSITE-ProRule" id="PRU00339"/>
    </source>
</evidence>
<dbReference type="InterPro" id="IPR019734">
    <property type="entry name" value="TPR_rpt"/>
</dbReference>
<dbReference type="RefSeq" id="WP_377314190.1">
    <property type="nucleotide sequence ID" value="NZ_JBHUIY010000003.1"/>
</dbReference>
<dbReference type="SMART" id="SM00028">
    <property type="entry name" value="TPR"/>
    <property type="match status" value="9"/>
</dbReference>
<dbReference type="Gene3D" id="3.40.50.300">
    <property type="entry name" value="P-loop containing nucleotide triphosphate hydrolases"/>
    <property type="match status" value="1"/>
</dbReference>
<dbReference type="SUPFAM" id="SSF52540">
    <property type="entry name" value="P-loop containing nucleoside triphosphate hydrolases"/>
    <property type="match status" value="1"/>
</dbReference>
<keyword evidence="5" id="KW-1185">Reference proteome</keyword>
<dbReference type="Proteomes" id="UP001597296">
    <property type="component" value="Unassembled WGS sequence"/>
</dbReference>
<keyword evidence="1" id="KW-0677">Repeat</keyword>
<feature type="repeat" description="TPR" evidence="3">
    <location>
        <begin position="120"/>
        <end position="153"/>
    </location>
</feature>
<evidence type="ECO:0000313" key="4">
    <source>
        <dbReference type="EMBL" id="MFD2232668.1"/>
    </source>
</evidence>
<dbReference type="PROSITE" id="PS50005">
    <property type="entry name" value="TPR"/>
    <property type="match status" value="3"/>
</dbReference>
<dbReference type="InterPro" id="IPR011990">
    <property type="entry name" value="TPR-like_helical_dom_sf"/>
</dbReference>
<evidence type="ECO:0000256" key="1">
    <source>
        <dbReference type="ARBA" id="ARBA00022737"/>
    </source>
</evidence>
<keyword evidence="2 3" id="KW-0802">TPR repeat</keyword>
<gene>
    <name evidence="4" type="ORF">ACFSNB_02495</name>
</gene>
<dbReference type="InterPro" id="IPR027417">
    <property type="entry name" value="P-loop_NTPase"/>
</dbReference>
<dbReference type="Pfam" id="PF13432">
    <property type="entry name" value="TPR_16"/>
    <property type="match status" value="2"/>
</dbReference>
<dbReference type="PROSITE" id="PS50293">
    <property type="entry name" value="TPR_REGION"/>
    <property type="match status" value="1"/>
</dbReference>
<dbReference type="PANTHER" id="PTHR44943:SF8">
    <property type="entry name" value="TPR REPEAT-CONTAINING PROTEIN MJ0263"/>
    <property type="match status" value="1"/>
</dbReference>
<name>A0ABW5C733_9PROT</name>
<dbReference type="Pfam" id="PF13469">
    <property type="entry name" value="Sulfotransfer_3"/>
    <property type="match status" value="1"/>
</dbReference>
<dbReference type="InterPro" id="IPR051685">
    <property type="entry name" value="Ycf3/AcsC/BcsC/TPR_MFPF"/>
</dbReference>
<comment type="caution">
    <text evidence="4">The sequence shown here is derived from an EMBL/GenBank/DDBJ whole genome shotgun (WGS) entry which is preliminary data.</text>
</comment>